<keyword evidence="9" id="KW-0812">Transmembrane</keyword>
<evidence type="ECO:0000256" key="4">
    <source>
        <dbReference type="ARBA" id="ARBA00022801"/>
    </source>
</evidence>
<evidence type="ECO:0000256" key="1">
    <source>
        <dbReference type="ARBA" id="ARBA00004229"/>
    </source>
</evidence>
<feature type="domain" description="Fungal lipase-type" evidence="10">
    <location>
        <begin position="721"/>
        <end position="854"/>
    </location>
</feature>
<dbReference type="SUPFAM" id="SSF53474">
    <property type="entry name" value="alpha/beta-Hydrolases"/>
    <property type="match status" value="1"/>
</dbReference>
<dbReference type="PANTHER" id="PTHR31403:SF7">
    <property type="entry name" value="PHOSPHOLIPASE A1-IGAMMA3, CHLOROPLASTIC"/>
    <property type="match status" value="1"/>
</dbReference>
<proteinExistence type="predicted"/>
<dbReference type="AlphaFoldDB" id="A0A9W6ZSV3"/>
<dbReference type="EMBL" id="BRXZ01002189">
    <property type="protein sequence ID" value="GMH56513.1"/>
    <property type="molecule type" value="Genomic_DNA"/>
</dbReference>
<dbReference type="InterPro" id="IPR029058">
    <property type="entry name" value="AB_hydrolase_fold"/>
</dbReference>
<protein>
    <recommendedName>
        <fullName evidence="10">Fungal lipase-type domain-containing protein</fullName>
    </recommendedName>
</protein>
<dbReference type="InterPro" id="IPR002921">
    <property type="entry name" value="Fungal_lipase-type"/>
</dbReference>
<keyword evidence="2" id="KW-0150">Chloroplast</keyword>
<keyword evidence="12" id="KW-1185">Reference proteome</keyword>
<reference evidence="11" key="1">
    <citation type="submission" date="2022-07" db="EMBL/GenBank/DDBJ databases">
        <title>Genome analysis of Parmales, a sister group of diatoms, reveals the evolutionary specialization of diatoms from phago-mixotrophs to photoautotrophs.</title>
        <authorList>
            <person name="Ban H."/>
            <person name="Sato S."/>
            <person name="Yoshikawa S."/>
            <person name="Kazumasa Y."/>
            <person name="Nakamura Y."/>
            <person name="Ichinomiya M."/>
            <person name="Saitoh K."/>
            <person name="Sato N."/>
            <person name="Blanc-Mathieu R."/>
            <person name="Endo H."/>
            <person name="Kuwata A."/>
            <person name="Ogata H."/>
        </authorList>
    </citation>
    <scope>NUCLEOTIDE SEQUENCE</scope>
</reference>
<dbReference type="GO" id="GO:0016042">
    <property type="term" value="P:lipid catabolic process"/>
    <property type="evidence" value="ECO:0007669"/>
    <property type="project" value="UniProtKB-KW"/>
</dbReference>
<keyword evidence="4" id="KW-0378">Hydrolase</keyword>
<comment type="subcellular location">
    <subcellularLocation>
        <location evidence="1">Plastid</location>
        <location evidence="1">Chloroplast</location>
    </subcellularLocation>
</comment>
<evidence type="ECO:0000256" key="7">
    <source>
        <dbReference type="ARBA" id="ARBA00023098"/>
    </source>
</evidence>
<feature type="transmembrane region" description="Helical" evidence="9">
    <location>
        <begin position="42"/>
        <end position="64"/>
    </location>
</feature>
<evidence type="ECO:0000256" key="5">
    <source>
        <dbReference type="ARBA" id="ARBA00022946"/>
    </source>
</evidence>
<evidence type="ECO:0000259" key="10">
    <source>
        <dbReference type="Pfam" id="PF01764"/>
    </source>
</evidence>
<accession>A0A9W6ZSV3</accession>
<feature type="transmembrane region" description="Helical" evidence="9">
    <location>
        <begin position="438"/>
        <end position="459"/>
    </location>
</feature>
<dbReference type="Pfam" id="PF01764">
    <property type="entry name" value="Lipase_3"/>
    <property type="match status" value="1"/>
</dbReference>
<evidence type="ECO:0000256" key="9">
    <source>
        <dbReference type="SAM" id="Phobius"/>
    </source>
</evidence>
<keyword evidence="9" id="KW-0472">Membrane</keyword>
<dbReference type="GO" id="GO:0009507">
    <property type="term" value="C:chloroplast"/>
    <property type="evidence" value="ECO:0007669"/>
    <property type="project" value="UniProtKB-SubCell"/>
</dbReference>
<feature type="transmembrane region" description="Helical" evidence="9">
    <location>
        <begin position="276"/>
        <end position="298"/>
    </location>
</feature>
<comment type="caution">
    <text evidence="11">The sequence shown here is derived from an EMBL/GenBank/DDBJ whole genome shotgun (WGS) entry which is preliminary data.</text>
</comment>
<gene>
    <name evidence="11" type="ORF">TrRE_jg525</name>
</gene>
<evidence type="ECO:0000313" key="12">
    <source>
        <dbReference type="Proteomes" id="UP001165082"/>
    </source>
</evidence>
<evidence type="ECO:0000313" key="11">
    <source>
        <dbReference type="EMBL" id="GMH56513.1"/>
    </source>
</evidence>
<evidence type="ECO:0000256" key="6">
    <source>
        <dbReference type="ARBA" id="ARBA00022963"/>
    </source>
</evidence>
<keyword evidence="6" id="KW-0442">Lipid degradation</keyword>
<organism evidence="11 12">
    <name type="scientific">Triparma retinervis</name>
    <dbReference type="NCBI Taxonomy" id="2557542"/>
    <lineage>
        <taxon>Eukaryota</taxon>
        <taxon>Sar</taxon>
        <taxon>Stramenopiles</taxon>
        <taxon>Ochrophyta</taxon>
        <taxon>Bolidophyceae</taxon>
        <taxon>Parmales</taxon>
        <taxon>Triparmaceae</taxon>
        <taxon>Triparma</taxon>
    </lineage>
</organism>
<dbReference type="Proteomes" id="UP001165082">
    <property type="component" value="Unassembled WGS sequence"/>
</dbReference>
<feature type="transmembrane region" description="Helical" evidence="9">
    <location>
        <begin position="310"/>
        <end position="330"/>
    </location>
</feature>
<keyword evidence="9" id="KW-1133">Transmembrane helix</keyword>
<name>A0A9W6ZSV3_9STRA</name>
<dbReference type="Gene3D" id="3.40.50.1820">
    <property type="entry name" value="alpha/beta hydrolase"/>
    <property type="match status" value="1"/>
</dbReference>
<sequence>MVISPISPTKNPFRKTSSFSLQPASATTNSARSKRYILLESLNTSQTVLLLLIPYITLILSAFLDSSTFLKSTLHFPPPLKPGLNWIPSSDGNSNNNYFTYIGEISSIPQLSSSLTADVTYVNLTEPVLSKIAKKKIFYTSKIIQRGNPVFATKPQPLPIVCSDNFHGSYTCNSPRILDVLFSSPGSKDNAVFEMSYIPQDTDAETIQACKTILVSASYDVQKETMSYWVLLSTIRTILLIATVGFTALYARTMASETTGNEWWLSPYVLVPERRFCILLLLSLILILNPVTVLMQFSSEGLAGSLYMRMIADTVVGAGIFIMLTSFLCLMQGMRYHTTTAIIDRRKQQRDLKVAQQAYLHVVQSSGDGLTSAYHGALDMLPRNGLALRHDVNSVFFDNFIQPKISLLLVSTTSLLIVTSLRYSIFDLSLLNETFSKSLYLAASLFQTFILALLVYLICKAGLKSGKILSEQSYMETRYAQLAFRILGNVLMLGIVVVLVPVLCDLKSLGTKWLGSSKRETTFVDDSSEHGLSTLVFGEKHSTFDNLIRAVTAETSHVPFIATATSFGPGKLCYITMCVFVVGIIFFPPRQEQHLDGRGDKGAIVPLTKMTHAWRIFPLPVKVNNYNTNRKIVGSRSRRAPYSPIFCVEMACLLLECSWQSYYSSKEYVTDGFAPGKMNLETLGLTLLKEIIDEPSHTHCFVCNNIAGKPLFEGDESDSIVVLFRGTVTKENLKTDFRTDQVRLGPWETASGANSGYGSVEEGIKTSWGPFIHAKDEGDLFNEEQVDGPFNSIRIHKGFWDSYGKVRTRLMKVILEEVGRVMRAGKGLPPKVYVTGHSLGGALAQLCSFDIACNITVDVDVVKAEKSSGIVGLGKRALKRGRRNSLGGGGRGGERVKSQLGIACYTYGSPRVGNGAWSVAAAYKVPHLFRVFVEGDLFVGLPKWSLGSWGIYRHAGTECILDENETGNIVIAPTFAEKAFRFSRRNTSVANHNLVKYRSCLEKAFGEEELGEYYGGFSDGGKGGGGTTTIVPSWLLR</sequence>
<evidence type="ECO:0000256" key="3">
    <source>
        <dbReference type="ARBA" id="ARBA00022640"/>
    </source>
</evidence>
<keyword evidence="3" id="KW-0934">Plastid</keyword>
<evidence type="ECO:0000256" key="8">
    <source>
        <dbReference type="SAM" id="MobiDB-lite"/>
    </source>
</evidence>
<dbReference type="GO" id="GO:0004620">
    <property type="term" value="F:phospholipase activity"/>
    <property type="evidence" value="ECO:0007669"/>
    <property type="project" value="UniProtKB-ARBA"/>
</dbReference>
<evidence type="ECO:0000256" key="2">
    <source>
        <dbReference type="ARBA" id="ARBA00022528"/>
    </source>
</evidence>
<feature type="region of interest" description="Disordered" evidence="8">
    <location>
        <begin position="1"/>
        <end position="20"/>
    </location>
</feature>
<keyword evidence="5" id="KW-0809">Transit peptide</keyword>
<dbReference type="CDD" id="cd00519">
    <property type="entry name" value="Lipase_3"/>
    <property type="match status" value="1"/>
</dbReference>
<feature type="transmembrane region" description="Helical" evidence="9">
    <location>
        <begin position="405"/>
        <end position="426"/>
    </location>
</feature>
<keyword evidence="7" id="KW-0443">Lipid metabolism</keyword>
<feature type="transmembrane region" description="Helical" evidence="9">
    <location>
        <begin position="228"/>
        <end position="251"/>
    </location>
</feature>
<dbReference type="PANTHER" id="PTHR31403">
    <property type="entry name" value="PHOSPHOLIPASE A1-IBETA2, CHLOROPLASTIC"/>
    <property type="match status" value="1"/>
</dbReference>
<dbReference type="OrthoDB" id="194358at2759"/>
<feature type="transmembrane region" description="Helical" evidence="9">
    <location>
        <begin position="479"/>
        <end position="503"/>
    </location>
</feature>